<dbReference type="CDD" id="cd10456">
    <property type="entry name" value="GIY-YIG_UPF0213"/>
    <property type="match status" value="1"/>
</dbReference>
<organism evidence="3 4">
    <name type="scientific">Candidatus Taylorbacteria bacterium CG11_big_fil_rev_8_21_14_0_20_46_11</name>
    <dbReference type="NCBI Taxonomy" id="1975025"/>
    <lineage>
        <taxon>Bacteria</taxon>
        <taxon>Candidatus Tayloriibacteriota</taxon>
    </lineage>
</organism>
<keyword evidence="3" id="KW-0540">Nuclease</keyword>
<evidence type="ECO:0000313" key="4">
    <source>
        <dbReference type="Proteomes" id="UP000229342"/>
    </source>
</evidence>
<dbReference type="InterPro" id="IPR000305">
    <property type="entry name" value="GIY-YIG_endonuc"/>
</dbReference>
<evidence type="ECO:0000259" key="2">
    <source>
        <dbReference type="PROSITE" id="PS50164"/>
    </source>
</evidence>
<dbReference type="EMBL" id="PCVG01000036">
    <property type="protein sequence ID" value="PIQ68660.1"/>
    <property type="molecule type" value="Genomic_DNA"/>
</dbReference>
<dbReference type="Gene3D" id="3.40.1440.10">
    <property type="entry name" value="GIY-YIG endonuclease"/>
    <property type="match status" value="1"/>
</dbReference>
<sequence length="86" mass="9985">MTKERSTYTVYMLLCADGSLYTGITTDVERRLAEHKAGTGGHYTRAKKVDRLLYTEVQPNRSLASKREAEIKSWSREEKNRFLKSR</sequence>
<keyword evidence="3" id="KW-0378">Hydrolase</keyword>
<dbReference type="PANTHER" id="PTHR34477:SF1">
    <property type="entry name" value="UPF0213 PROTEIN YHBQ"/>
    <property type="match status" value="1"/>
</dbReference>
<comment type="similarity">
    <text evidence="1">Belongs to the UPF0213 family.</text>
</comment>
<dbReference type="Pfam" id="PF01541">
    <property type="entry name" value="GIY-YIG"/>
    <property type="match status" value="1"/>
</dbReference>
<keyword evidence="3" id="KW-0255">Endonuclease</keyword>
<evidence type="ECO:0000313" key="3">
    <source>
        <dbReference type="EMBL" id="PIQ68660.1"/>
    </source>
</evidence>
<dbReference type="GO" id="GO:0004519">
    <property type="term" value="F:endonuclease activity"/>
    <property type="evidence" value="ECO:0007669"/>
    <property type="project" value="UniProtKB-KW"/>
</dbReference>
<evidence type="ECO:0000256" key="1">
    <source>
        <dbReference type="ARBA" id="ARBA00007435"/>
    </source>
</evidence>
<feature type="domain" description="GIY-YIG" evidence="2">
    <location>
        <begin position="6"/>
        <end position="81"/>
    </location>
</feature>
<dbReference type="InterPro" id="IPR050190">
    <property type="entry name" value="UPF0213_domain"/>
</dbReference>
<dbReference type="SUPFAM" id="SSF82771">
    <property type="entry name" value="GIY-YIG endonuclease"/>
    <property type="match status" value="1"/>
</dbReference>
<accession>A0A2H0KBN0</accession>
<dbReference type="PROSITE" id="PS50164">
    <property type="entry name" value="GIY_YIG"/>
    <property type="match status" value="1"/>
</dbReference>
<comment type="caution">
    <text evidence="3">The sequence shown here is derived from an EMBL/GenBank/DDBJ whole genome shotgun (WGS) entry which is preliminary data.</text>
</comment>
<protein>
    <submittedName>
        <fullName evidence="3">Endonuclease</fullName>
    </submittedName>
</protein>
<dbReference type="AlphaFoldDB" id="A0A2H0KBN0"/>
<proteinExistence type="inferred from homology"/>
<name>A0A2H0KBN0_9BACT</name>
<reference evidence="3 4" key="1">
    <citation type="submission" date="2017-09" db="EMBL/GenBank/DDBJ databases">
        <title>Depth-based differentiation of microbial function through sediment-hosted aquifers and enrichment of novel symbionts in the deep terrestrial subsurface.</title>
        <authorList>
            <person name="Probst A.J."/>
            <person name="Ladd B."/>
            <person name="Jarett J.K."/>
            <person name="Geller-Mcgrath D.E."/>
            <person name="Sieber C.M."/>
            <person name="Emerson J.B."/>
            <person name="Anantharaman K."/>
            <person name="Thomas B.C."/>
            <person name="Malmstrom R."/>
            <person name="Stieglmeier M."/>
            <person name="Klingl A."/>
            <person name="Woyke T."/>
            <person name="Ryan C.M."/>
            <person name="Banfield J.F."/>
        </authorList>
    </citation>
    <scope>NUCLEOTIDE SEQUENCE [LARGE SCALE GENOMIC DNA]</scope>
    <source>
        <strain evidence="3">CG11_big_fil_rev_8_21_14_0_20_46_11</strain>
    </source>
</reference>
<dbReference type="InterPro" id="IPR035901">
    <property type="entry name" value="GIY-YIG_endonuc_sf"/>
</dbReference>
<dbReference type="PANTHER" id="PTHR34477">
    <property type="entry name" value="UPF0213 PROTEIN YHBQ"/>
    <property type="match status" value="1"/>
</dbReference>
<dbReference type="Proteomes" id="UP000229342">
    <property type="component" value="Unassembled WGS sequence"/>
</dbReference>
<gene>
    <name evidence="3" type="ORF">COV91_02995</name>
</gene>